<dbReference type="InterPro" id="IPR036873">
    <property type="entry name" value="Rhodanese-like_dom_sf"/>
</dbReference>
<reference evidence="2" key="1">
    <citation type="journal article" date="2019" name="Int. J. Syst. Evol. Microbiol.">
        <title>The Global Catalogue of Microorganisms (GCM) 10K type strain sequencing project: providing services to taxonomists for standard genome sequencing and annotation.</title>
        <authorList>
            <consortium name="The Broad Institute Genomics Platform"/>
            <consortium name="The Broad Institute Genome Sequencing Center for Infectious Disease"/>
            <person name="Wu L."/>
            <person name="Ma J."/>
        </authorList>
    </citation>
    <scope>NUCLEOTIDE SEQUENCE [LARGE SCALE GENOMIC DNA]</scope>
    <source>
        <strain evidence="2">CGMCC 4.1621</strain>
    </source>
</reference>
<keyword evidence="2" id="KW-1185">Reference proteome</keyword>
<accession>A0ABW2EMH2</accession>
<dbReference type="SUPFAM" id="SSF52821">
    <property type="entry name" value="Rhodanese/Cell cycle control phosphatase"/>
    <property type="match status" value="1"/>
</dbReference>
<dbReference type="RefSeq" id="WP_204711492.1">
    <property type="nucleotide sequence ID" value="NZ_JBHSZV010000049.1"/>
</dbReference>
<gene>
    <name evidence="1" type="ORF">ACFQIC_17300</name>
</gene>
<proteinExistence type="predicted"/>
<protein>
    <submittedName>
        <fullName evidence="1">Sulfurtransferase</fullName>
    </submittedName>
</protein>
<dbReference type="Proteomes" id="UP001596410">
    <property type="component" value="Unassembled WGS sequence"/>
</dbReference>
<evidence type="ECO:0000313" key="1">
    <source>
        <dbReference type="EMBL" id="MFC7063569.1"/>
    </source>
</evidence>
<organism evidence="1 2">
    <name type="scientific">Halobacillus seohaensis</name>
    <dbReference type="NCBI Taxonomy" id="447421"/>
    <lineage>
        <taxon>Bacteria</taxon>
        <taxon>Bacillati</taxon>
        <taxon>Bacillota</taxon>
        <taxon>Bacilli</taxon>
        <taxon>Bacillales</taxon>
        <taxon>Bacillaceae</taxon>
        <taxon>Halobacillus</taxon>
    </lineage>
</organism>
<dbReference type="Gene3D" id="3.40.250.10">
    <property type="entry name" value="Rhodanese-like domain"/>
    <property type="match status" value="1"/>
</dbReference>
<comment type="caution">
    <text evidence="1">The sequence shown here is derived from an EMBL/GenBank/DDBJ whole genome shotgun (WGS) entry which is preliminary data.</text>
</comment>
<dbReference type="EMBL" id="JBHSZV010000049">
    <property type="protein sequence ID" value="MFC7063569.1"/>
    <property type="molecule type" value="Genomic_DNA"/>
</dbReference>
<evidence type="ECO:0000313" key="2">
    <source>
        <dbReference type="Proteomes" id="UP001596410"/>
    </source>
</evidence>
<sequence length="125" mass="14489">MYIVGIVVIIALLLSFFYRYIPVLGVQNMDIPQRNESEDDVVYIDTRDYQTSSRESANQAYCVPLPYLKRHYTDIPNKKLVLISSDQVERNLCVRILRRKGYEVVGYAIANQMSCAQELRCVCDE</sequence>
<name>A0ABW2EMH2_9BACI</name>